<feature type="transmembrane region" description="Helical" evidence="7">
    <location>
        <begin position="205"/>
        <end position="223"/>
    </location>
</feature>
<dbReference type="Gene3D" id="3.30.160.60">
    <property type="entry name" value="Classic Zinc Finger"/>
    <property type="match status" value="1"/>
</dbReference>
<organism evidence="9">
    <name type="scientific">Timema monikensis</name>
    <dbReference type="NCBI Taxonomy" id="170555"/>
    <lineage>
        <taxon>Eukaryota</taxon>
        <taxon>Metazoa</taxon>
        <taxon>Ecdysozoa</taxon>
        <taxon>Arthropoda</taxon>
        <taxon>Hexapoda</taxon>
        <taxon>Insecta</taxon>
        <taxon>Pterygota</taxon>
        <taxon>Neoptera</taxon>
        <taxon>Polyneoptera</taxon>
        <taxon>Phasmatodea</taxon>
        <taxon>Timematodea</taxon>
        <taxon>Timematoidea</taxon>
        <taxon>Timematidae</taxon>
        <taxon>Timema</taxon>
    </lineage>
</organism>
<evidence type="ECO:0000313" key="9">
    <source>
        <dbReference type="EMBL" id="CAD7435053.1"/>
    </source>
</evidence>
<keyword evidence="4" id="KW-0862">Zinc</keyword>
<evidence type="ECO:0000256" key="6">
    <source>
        <dbReference type="SAM" id="MobiDB-lite"/>
    </source>
</evidence>
<feature type="transmembrane region" description="Helical" evidence="7">
    <location>
        <begin position="244"/>
        <end position="268"/>
    </location>
</feature>
<evidence type="ECO:0000256" key="4">
    <source>
        <dbReference type="ARBA" id="ARBA00022833"/>
    </source>
</evidence>
<feature type="domain" description="C2H2-type" evidence="8">
    <location>
        <begin position="599"/>
        <end position="632"/>
    </location>
</feature>
<keyword evidence="7" id="KW-0812">Transmembrane</keyword>
<evidence type="ECO:0000256" key="3">
    <source>
        <dbReference type="ARBA" id="ARBA00022771"/>
    </source>
</evidence>
<protein>
    <recommendedName>
        <fullName evidence="8">C2H2-type domain-containing protein</fullName>
    </recommendedName>
</protein>
<evidence type="ECO:0000256" key="7">
    <source>
        <dbReference type="SAM" id="Phobius"/>
    </source>
</evidence>
<sequence length="713" mass="75130">MVVLEGGGMITTGSSQYLQPDYLSPLPTTLDAKKSPSLLDTKKSPPGSGIVVYPGCIAPVGSPLALLDAKKSPSLVLLYIQVVLLQLDTKKSPLALILLYIKVVLLQLEVLPGSAFGLNTASALANYATEAGNVVLLQLEVPPGSGIVVYPSCIVAVGRQKSPLALILLYFGRQEVSLALVLLQLEVPMSLVLLYILVVLLQLEVPMSLVLLYILVVLLQLVAKKSPCLCCIVAVGRQEVPMSLVLLYILVVLLQLEVPMSLVLLYILVVLLQLEVPMSLVLLYILFVLLQLDAKKSPLALLAQTCSQIGADSPNTKTLIPNLDKPSKKSSSVDTSVSPPVSVHKAPPPAQPLARTSPSEPRLAFKPYEANVLCKKMTSPPVEDRPPSKTGSVNDSGEKGGRASSRKSAASPSVVTQLQGDFGKTPSGERVKSVSPSNTGGASPIIRSGLEVLQGHPKDMPLGTYKPSGLAGLGGSLGSLCSGCPPGLEPNNPAFRPPFAGGPFSHHHAALLAAGYPSASPGPYVSYARVKTASGGEALVPVCKDPYCTGCQYSLHNQQLLLGACPSGCTQCDHQKYNLAAALSGLVPQPPPHLAYRPYVCNWIAGDSYCGKRFGTSDELLQHLRTHTTAADNSMSLLNPHAFLASSAAALHRAGYPNPPLSPLSARYHPYSKPGLPGSLAASPFSAFNPTTLGPYYSPYSLYGQRIGAAVHP</sequence>
<dbReference type="AlphaFoldDB" id="A0A7R9EJQ5"/>
<feature type="compositionally biased region" description="Low complexity" evidence="6">
    <location>
        <begin position="402"/>
        <end position="411"/>
    </location>
</feature>
<accession>A0A7R9EJQ5</accession>
<feature type="region of interest" description="Disordered" evidence="6">
    <location>
        <begin position="317"/>
        <end position="361"/>
    </location>
</feature>
<comment type="similarity">
    <text evidence="1">Belongs to the Elbow/Noc family.</text>
</comment>
<feature type="region of interest" description="Disordered" evidence="6">
    <location>
        <begin position="377"/>
        <end position="445"/>
    </location>
</feature>
<name>A0A7R9EJQ5_9NEOP</name>
<dbReference type="GO" id="GO:0045892">
    <property type="term" value="P:negative regulation of DNA-templated transcription"/>
    <property type="evidence" value="ECO:0007669"/>
    <property type="project" value="TreeGrafter"/>
</dbReference>
<dbReference type="InterPro" id="IPR051520">
    <property type="entry name" value="Elbow/Noc_ZnFinger"/>
</dbReference>
<dbReference type="SUPFAM" id="SSF57667">
    <property type="entry name" value="beta-beta-alpha zinc fingers"/>
    <property type="match status" value="1"/>
</dbReference>
<dbReference type="InterPro" id="IPR036236">
    <property type="entry name" value="Znf_C2H2_sf"/>
</dbReference>
<evidence type="ECO:0000256" key="1">
    <source>
        <dbReference type="ARBA" id="ARBA00010144"/>
    </source>
</evidence>
<evidence type="ECO:0000256" key="5">
    <source>
        <dbReference type="PROSITE-ProRule" id="PRU00042"/>
    </source>
</evidence>
<dbReference type="PANTHER" id="PTHR12522">
    <property type="entry name" value="ZINC-FINGER PROTEIN NOLZ1-RELATED"/>
    <property type="match status" value="1"/>
</dbReference>
<evidence type="ECO:0000256" key="2">
    <source>
        <dbReference type="ARBA" id="ARBA00022723"/>
    </source>
</evidence>
<keyword evidence="2" id="KW-0479">Metal-binding</keyword>
<dbReference type="GO" id="GO:0005634">
    <property type="term" value="C:nucleus"/>
    <property type="evidence" value="ECO:0007669"/>
    <property type="project" value="TreeGrafter"/>
</dbReference>
<keyword evidence="7" id="KW-0472">Membrane</keyword>
<proteinExistence type="inferred from homology"/>
<keyword evidence="3 5" id="KW-0863">Zinc-finger</keyword>
<feature type="transmembrane region" description="Helical" evidence="7">
    <location>
        <begin position="274"/>
        <end position="292"/>
    </location>
</feature>
<feature type="compositionally biased region" description="Low complexity" evidence="6">
    <location>
        <begin position="329"/>
        <end position="343"/>
    </location>
</feature>
<evidence type="ECO:0000259" key="8">
    <source>
        <dbReference type="PROSITE" id="PS50157"/>
    </source>
</evidence>
<dbReference type="PANTHER" id="PTHR12522:SF5">
    <property type="entry name" value="ZINC FINGER PROTEIN NOC"/>
    <property type="match status" value="1"/>
</dbReference>
<dbReference type="GO" id="GO:0008270">
    <property type="term" value="F:zinc ion binding"/>
    <property type="evidence" value="ECO:0007669"/>
    <property type="project" value="UniProtKB-KW"/>
</dbReference>
<keyword evidence="7" id="KW-1133">Transmembrane helix</keyword>
<gene>
    <name evidence="9" type="ORF">TMSB3V08_LOCUS11702</name>
</gene>
<reference evidence="9" key="1">
    <citation type="submission" date="2020-11" db="EMBL/GenBank/DDBJ databases">
        <authorList>
            <person name="Tran Van P."/>
        </authorList>
    </citation>
    <scope>NUCLEOTIDE SEQUENCE</scope>
</reference>
<dbReference type="PROSITE" id="PS50157">
    <property type="entry name" value="ZINC_FINGER_C2H2_2"/>
    <property type="match status" value="1"/>
</dbReference>
<dbReference type="EMBL" id="OB798845">
    <property type="protein sequence ID" value="CAD7435053.1"/>
    <property type="molecule type" value="Genomic_DNA"/>
</dbReference>
<feature type="transmembrane region" description="Helical" evidence="7">
    <location>
        <begin position="176"/>
        <end position="199"/>
    </location>
</feature>
<dbReference type="InterPro" id="IPR013087">
    <property type="entry name" value="Znf_C2H2_type"/>
</dbReference>